<dbReference type="CDD" id="cd12167">
    <property type="entry name" value="2-Hacid_dh_8"/>
    <property type="match status" value="1"/>
</dbReference>
<dbReference type="Pfam" id="PF02826">
    <property type="entry name" value="2-Hacid_dh_C"/>
    <property type="match status" value="1"/>
</dbReference>
<dbReference type="PANTHER" id="PTHR10996">
    <property type="entry name" value="2-HYDROXYACID DEHYDROGENASE-RELATED"/>
    <property type="match status" value="1"/>
</dbReference>
<sequence length="338" mass="36189">MPERPSALFALESRYLPLLFPPEVMARLTALADVDPGTVADLRHPGAASAARRLLADTEVLITGWGCPPLAVDVLDAAPKLRAVLHTGGSVKHLLPPEGWERGVLVSSAAAANALPVAEYTLGMILLAGKGVFELRERLRAERGFVLGEIHPHIGNVGRRVGLVGASKIGRRVIELLRPFDFEVLLHDPYVDRSEAARLGVRQVPLASLLATSDIVSVHAPATPATRHMIDRAGLASMRDGAVLVNTSRGSLIDHDALAAELVSGRLSAVLDVTEPEPLPASSPLYELPNVLLTPHIAGSHGNELRRLGLTAVEELERLLAGHALRYRVDHGDFHRVA</sequence>
<dbReference type="Proteomes" id="UP001183246">
    <property type="component" value="Unassembled WGS sequence"/>
</dbReference>
<evidence type="ECO:0000256" key="2">
    <source>
        <dbReference type="ARBA" id="ARBA00023027"/>
    </source>
</evidence>
<dbReference type="SUPFAM" id="SSF52283">
    <property type="entry name" value="Formate/glycerate dehydrogenase catalytic domain-like"/>
    <property type="match status" value="1"/>
</dbReference>
<keyword evidence="5" id="KW-1185">Reference proteome</keyword>
<dbReference type="RefSeq" id="WP_311704970.1">
    <property type="nucleotide sequence ID" value="NZ_JAVREL010000007.1"/>
</dbReference>
<dbReference type="PROSITE" id="PS00671">
    <property type="entry name" value="D_2_HYDROXYACID_DH_3"/>
    <property type="match status" value="1"/>
</dbReference>
<dbReference type="PANTHER" id="PTHR10996:SF178">
    <property type="entry name" value="2-HYDROXYACID DEHYDROGENASE YGL185C-RELATED"/>
    <property type="match status" value="1"/>
</dbReference>
<dbReference type="InterPro" id="IPR036291">
    <property type="entry name" value="NAD(P)-bd_dom_sf"/>
</dbReference>
<dbReference type="SUPFAM" id="SSF51735">
    <property type="entry name" value="NAD(P)-binding Rossmann-fold domains"/>
    <property type="match status" value="1"/>
</dbReference>
<keyword evidence="1" id="KW-0560">Oxidoreductase</keyword>
<name>A0ABU2MQU5_9ACTN</name>
<dbReference type="EMBL" id="JAVREL010000007">
    <property type="protein sequence ID" value="MDT0343846.1"/>
    <property type="molecule type" value="Genomic_DNA"/>
</dbReference>
<dbReference type="Gene3D" id="3.40.50.720">
    <property type="entry name" value="NAD(P)-binding Rossmann-like Domain"/>
    <property type="match status" value="2"/>
</dbReference>
<evidence type="ECO:0000313" key="5">
    <source>
        <dbReference type="Proteomes" id="UP001183246"/>
    </source>
</evidence>
<proteinExistence type="predicted"/>
<feature type="domain" description="D-isomer specific 2-hydroxyacid dehydrogenase NAD-binding" evidence="3">
    <location>
        <begin position="123"/>
        <end position="298"/>
    </location>
</feature>
<dbReference type="PROSITE" id="PS00670">
    <property type="entry name" value="D_2_HYDROXYACID_DH_2"/>
    <property type="match status" value="1"/>
</dbReference>
<evidence type="ECO:0000259" key="3">
    <source>
        <dbReference type="Pfam" id="PF02826"/>
    </source>
</evidence>
<protein>
    <submittedName>
        <fullName evidence="4">Hydroxyacid dehydrogenase</fullName>
    </submittedName>
</protein>
<evidence type="ECO:0000313" key="4">
    <source>
        <dbReference type="EMBL" id="MDT0343846.1"/>
    </source>
</evidence>
<gene>
    <name evidence="4" type="ORF">RM590_14660</name>
</gene>
<dbReference type="InterPro" id="IPR006140">
    <property type="entry name" value="D-isomer_DH_NAD-bd"/>
</dbReference>
<evidence type="ECO:0000256" key="1">
    <source>
        <dbReference type="ARBA" id="ARBA00023002"/>
    </source>
</evidence>
<organism evidence="4 5">
    <name type="scientific">Streptomyces litchfieldiae</name>
    <dbReference type="NCBI Taxonomy" id="3075543"/>
    <lineage>
        <taxon>Bacteria</taxon>
        <taxon>Bacillati</taxon>
        <taxon>Actinomycetota</taxon>
        <taxon>Actinomycetes</taxon>
        <taxon>Kitasatosporales</taxon>
        <taxon>Streptomycetaceae</taxon>
        <taxon>Streptomyces</taxon>
    </lineage>
</organism>
<keyword evidence="2" id="KW-0520">NAD</keyword>
<dbReference type="InterPro" id="IPR029753">
    <property type="entry name" value="D-isomer_DH_CS"/>
</dbReference>
<comment type="caution">
    <text evidence="4">The sequence shown here is derived from an EMBL/GenBank/DDBJ whole genome shotgun (WGS) entry which is preliminary data.</text>
</comment>
<accession>A0ABU2MQU5</accession>
<reference evidence="5" key="1">
    <citation type="submission" date="2023-07" db="EMBL/GenBank/DDBJ databases">
        <title>30 novel species of actinomycetes from the DSMZ collection.</title>
        <authorList>
            <person name="Nouioui I."/>
        </authorList>
    </citation>
    <scope>NUCLEOTIDE SEQUENCE [LARGE SCALE GENOMIC DNA]</scope>
    <source>
        <strain evidence="5">DSM 44938</strain>
    </source>
</reference>
<dbReference type="InterPro" id="IPR050223">
    <property type="entry name" value="D-isomer_2-hydroxyacid_DH"/>
</dbReference>